<dbReference type="AlphaFoldDB" id="V3ZV99"/>
<evidence type="ECO:0000313" key="3">
    <source>
        <dbReference type="Proteomes" id="UP000030746"/>
    </source>
</evidence>
<evidence type="ECO:0000256" key="1">
    <source>
        <dbReference type="SAM" id="SignalP"/>
    </source>
</evidence>
<protein>
    <recommendedName>
        <fullName evidence="4">CUB domain-containing protein</fullName>
    </recommendedName>
</protein>
<keyword evidence="3" id="KW-1185">Reference proteome</keyword>
<feature type="chain" id="PRO_5004715513" description="CUB domain-containing protein" evidence="1">
    <location>
        <begin position="23"/>
        <end position="278"/>
    </location>
</feature>
<dbReference type="GeneID" id="20240841"/>
<dbReference type="CTD" id="20240841"/>
<dbReference type="RefSeq" id="XP_009064458.1">
    <property type="nucleotide sequence ID" value="XM_009066210.1"/>
</dbReference>
<dbReference type="KEGG" id="lgi:LOTGIDRAFT_168324"/>
<evidence type="ECO:0008006" key="4">
    <source>
        <dbReference type="Google" id="ProtNLM"/>
    </source>
</evidence>
<reference evidence="2 3" key="1">
    <citation type="journal article" date="2013" name="Nature">
        <title>Insights into bilaterian evolution from three spiralian genomes.</title>
        <authorList>
            <person name="Simakov O."/>
            <person name="Marletaz F."/>
            <person name="Cho S.J."/>
            <person name="Edsinger-Gonzales E."/>
            <person name="Havlak P."/>
            <person name="Hellsten U."/>
            <person name="Kuo D.H."/>
            <person name="Larsson T."/>
            <person name="Lv J."/>
            <person name="Arendt D."/>
            <person name="Savage R."/>
            <person name="Osoegawa K."/>
            <person name="de Jong P."/>
            <person name="Grimwood J."/>
            <person name="Chapman J.A."/>
            <person name="Shapiro H."/>
            <person name="Aerts A."/>
            <person name="Otillar R.P."/>
            <person name="Terry A.Y."/>
            <person name="Boore J.L."/>
            <person name="Grigoriev I.V."/>
            <person name="Lindberg D.R."/>
            <person name="Seaver E.C."/>
            <person name="Weisblat D.A."/>
            <person name="Putnam N.H."/>
            <person name="Rokhsar D.S."/>
        </authorList>
    </citation>
    <scope>NUCLEOTIDE SEQUENCE [LARGE SCALE GENOMIC DNA]</scope>
</reference>
<sequence length="278" mass="31239">MDLKMKLKTLSLSCIFIVVDTGSEFRQYCYDSTRLGCEEHILDCGEGQVTTTDIPNFQVSYYKNKNYPECQTEKDGCKNKTTCCRYINSSVTIRATRLTANDRTKLINFIKTECSYKSSCIVSQYYNNSGGSNLFDYVTYKYGCISASTDNITVDFMVNGSTNFIGNNFPNIYYLDYTGNGMKEDSYLLNRECIVTTTKNDIILIIKKLNLKAGDCCRFHISGHKVSEYCSQNGSFIPPKGKNVAKNTATIRLENVVNKDGGKFSILITAAGQVHSYI</sequence>
<dbReference type="EMBL" id="KB203382">
    <property type="protein sequence ID" value="ESO84836.1"/>
    <property type="molecule type" value="Genomic_DNA"/>
</dbReference>
<proteinExistence type="predicted"/>
<dbReference type="Proteomes" id="UP000030746">
    <property type="component" value="Unassembled WGS sequence"/>
</dbReference>
<organism evidence="2 3">
    <name type="scientific">Lottia gigantea</name>
    <name type="common">Giant owl limpet</name>
    <dbReference type="NCBI Taxonomy" id="225164"/>
    <lineage>
        <taxon>Eukaryota</taxon>
        <taxon>Metazoa</taxon>
        <taxon>Spiralia</taxon>
        <taxon>Lophotrochozoa</taxon>
        <taxon>Mollusca</taxon>
        <taxon>Gastropoda</taxon>
        <taxon>Patellogastropoda</taxon>
        <taxon>Lottioidea</taxon>
        <taxon>Lottiidae</taxon>
        <taxon>Lottia</taxon>
    </lineage>
</organism>
<keyword evidence="1" id="KW-0732">Signal</keyword>
<name>V3ZV99_LOTGI</name>
<gene>
    <name evidence="2" type="ORF">LOTGIDRAFT_168324</name>
</gene>
<feature type="signal peptide" evidence="1">
    <location>
        <begin position="1"/>
        <end position="22"/>
    </location>
</feature>
<accession>V3ZV99</accession>
<evidence type="ECO:0000313" key="2">
    <source>
        <dbReference type="EMBL" id="ESO84836.1"/>
    </source>
</evidence>
<dbReference type="HOGENOM" id="CLU_058524_0_0_1"/>